<gene>
    <name evidence="1" type="ORF">H2198_001330</name>
</gene>
<sequence>MSYSQQLAFQTREILPKPSKVASSPLLLEFIHKLDVKDPRFDMCWSYGDVLKEVPKRIGLNAALDASVAALVAAYEDFVTGSVSTTPTHQYICAINALRSSLNTLVVVEPYNIICAIYILWICQSWIGHTGPGHSSGLVPILSSISTKKPDNEFERLMLITIGATVAAERLIDITIPPDRWTEQILLENEAVADKIREKAGTLTRRGLMACVLRLPDLMVYEPTLQHEIQDKYQDMQERLSATHEKMLDAGLAVQSDGLTLSSSASNVTESLQIGSARLHALYLRLYSIQISLQAIMNGILQAYEVNNAALKEDETNIVDSVINLVVTGSAWKPFGAAWIPVCLTSVWASSTDETQKSRIQEVWRTIWQAHAGHTVEQAAEMLAATLDRLRLEAAKAREAKLYIDT</sequence>
<dbReference type="EMBL" id="JAPDRQ010000015">
    <property type="protein sequence ID" value="KAJ9662441.1"/>
    <property type="molecule type" value="Genomic_DNA"/>
</dbReference>
<reference evidence="1" key="1">
    <citation type="submission" date="2022-10" db="EMBL/GenBank/DDBJ databases">
        <title>Culturing micro-colonial fungi from biological soil crusts in the Mojave desert and describing Neophaeococcomyces mojavensis, and introducing the new genera and species Taxawa tesnikishii.</title>
        <authorList>
            <person name="Kurbessoian T."/>
            <person name="Stajich J.E."/>
        </authorList>
    </citation>
    <scope>NUCLEOTIDE SEQUENCE</scope>
    <source>
        <strain evidence="1">JES_112</strain>
    </source>
</reference>
<dbReference type="Proteomes" id="UP001172386">
    <property type="component" value="Unassembled WGS sequence"/>
</dbReference>
<evidence type="ECO:0000313" key="2">
    <source>
        <dbReference type="Proteomes" id="UP001172386"/>
    </source>
</evidence>
<evidence type="ECO:0000313" key="1">
    <source>
        <dbReference type="EMBL" id="KAJ9662441.1"/>
    </source>
</evidence>
<keyword evidence="2" id="KW-1185">Reference proteome</keyword>
<name>A0ACC3AHM8_9EURO</name>
<accession>A0ACC3AHM8</accession>
<proteinExistence type="predicted"/>
<organism evidence="1 2">
    <name type="scientific">Neophaeococcomyces mojaviensis</name>
    <dbReference type="NCBI Taxonomy" id="3383035"/>
    <lineage>
        <taxon>Eukaryota</taxon>
        <taxon>Fungi</taxon>
        <taxon>Dikarya</taxon>
        <taxon>Ascomycota</taxon>
        <taxon>Pezizomycotina</taxon>
        <taxon>Eurotiomycetes</taxon>
        <taxon>Chaetothyriomycetidae</taxon>
        <taxon>Chaetothyriales</taxon>
        <taxon>Chaetothyriales incertae sedis</taxon>
        <taxon>Neophaeococcomyces</taxon>
    </lineage>
</organism>
<comment type="caution">
    <text evidence="1">The sequence shown here is derived from an EMBL/GenBank/DDBJ whole genome shotgun (WGS) entry which is preliminary data.</text>
</comment>
<protein>
    <submittedName>
        <fullName evidence="1">Uncharacterized protein</fullName>
    </submittedName>
</protein>